<protein>
    <recommendedName>
        <fullName evidence="1">YdhG-like domain-containing protein</fullName>
    </recommendedName>
</protein>
<keyword evidence="3" id="KW-1185">Reference proteome</keyword>
<accession>A0A098S6R2</accession>
<name>A0A098S6R2_9BACT</name>
<gene>
    <name evidence="2" type="ORF">IX84_10650</name>
</gene>
<dbReference type="Gene3D" id="3.90.1150.200">
    <property type="match status" value="1"/>
</dbReference>
<dbReference type="RefSeq" id="WP_044219629.1">
    <property type="nucleotide sequence ID" value="NZ_JBKAGJ010000007.1"/>
</dbReference>
<dbReference type="InterPro" id="IPR014922">
    <property type="entry name" value="YdhG-like"/>
</dbReference>
<proteinExistence type="predicted"/>
<comment type="caution">
    <text evidence="2">The sequence shown here is derived from an EMBL/GenBank/DDBJ whole genome shotgun (WGS) entry which is preliminary data.</text>
</comment>
<feature type="domain" description="YdhG-like" evidence="1">
    <location>
        <begin position="25"/>
        <end position="130"/>
    </location>
</feature>
<evidence type="ECO:0000313" key="2">
    <source>
        <dbReference type="EMBL" id="KGE88259.1"/>
    </source>
</evidence>
<dbReference type="SUPFAM" id="SSF159888">
    <property type="entry name" value="YdhG-like"/>
    <property type="match status" value="1"/>
</dbReference>
<evidence type="ECO:0000259" key="1">
    <source>
        <dbReference type="Pfam" id="PF08818"/>
    </source>
</evidence>
<dbReference type="STRING" id="1524460.IX84_10650"/>
<dbReference type="AlphaFoldDB" id="A0A098S6R2"/>
<dbReference type="EMBL" id="JPOS01000020">
    <property type="protein sequence ID" value="KGE88259.1"/>
    <property type="molecule type" value="Genomic_DNA"/>
</dbReference>
<evidence type="ECO:0000313" key="3">
    <source>
        <dbReference type="Proteomes" id="UP000029736"/>
    </source>
</evidence>
<dbReference type="OrthoDB" id="5951444at2"/>
<reference evidence="2 3" key="1">
    <citation type="journal article" date="2014" name="Int. J. Syst. Evol. Microbiol.">
        <title>Phaeodactylibacter xiamenensis gen. nov., sp. nov., a member of the family Saprospiraceae isolated from the marine alga Phaeodactylum tricornutum.</title>
        <authorList>
            <person name="Chen Z.Jr."/>
            <person name="Lei X."/>
            <person name="Lai Q."/>
            <person name="Li Y."/>
            <person name="Zhang B."/>
            <person name="Zhang J."/>
            <person name="Zhang H."/>
            <person name="Yang L."/>
            <person name="Zheng W."/>
            <person name="Tian Y."/>
            <person name="Yu Z."/>
            <person name="Xu H.Jr."/>
            <person name="Zheng T."/>
        </authorList>
    </citation>
    <scope>NUCLEOTIDE SEQUENCE [LARGE SCALE GENOMIC DNA]</scope>
    <source>
        <strain evidence="2 3">KD52</strain>
    </source>
</reference>
<organism evidence="2 3">
    <name type="scientific">Phaeodactylibacter xiamenensis</name>
    <dbReference type="NCBI Taxonomy" id="1524460"/>
    <lineage>
        <taxon>Bacteria</taxon>
        <taxon>Pseudomonadati</taxon>
        <taxon>Bacteroidota</taxon>
        <taxon>Saprospiria</taxon>
        <taxon>Saprospirales</taxon>
        <taxon>Haliscomenobacteraceae</taxon>
        <taxon>Phaeodactylibacter</taxon>
    </lineage>
</organism>
<sequence>MAQQKNLPTDQSVQEYLDQLEDEQKRADSYELLKLMQEATGEAAVMWGNSLIGFGRYHYRYDSGHEGFSFLTGFSPRKRQFSIYIMSGFSRYESLMEKLGKYKTGKSCLYVKRLSDIDPLVLRALISESVAYMKARYPDRE</sequence>
<dbReference type="Pfam" id="PF08818">
    <property type="entry name" value="DUF1801"/>
    <property type="match status" value="1"/>
</dbReference>
<dbReference type="Proteomes" id="UP000029736">
    <property type="component" value="Unassembled WGS sequence"/>
</dbReference>